<dbReference type="EMBL" id="PEDL01000002">
    <property type="protein sequence ID" value="PHV71761.1"/>
    <property type="molecule type" value="Genomic_DNA"/>
</dbReference>
<evidence type="ECO:0000313" key="1">
    <source>
        <dbReference type="EMBL" id="PHV71761.1"/>
    </source>
</evidence>
<dbReference type="Proteomes" id="UP000224460">
    <property type="component" value="Unassembled WGS sequence"/>
</dbReference>
<accession>A0AC61DEY3</accession>
<reference evidence="1" key="1">
    <citation type="submission" date="2017-10" db="EMBL/GenBank/DDBJ databases">
        <title>Genome sequence of cellulolytic Lachnospiraceae bacterium XHS1971 isolated from hotspring sediment.</title>
        <authorList>
            <person name="Vasudevan G."/>
            <person name="Joshi A.J."/>
            <person name="Hivarkar S."/>
            <person name="Lanjekar V.B."/>
            <person name="Dhakephalkar P.K."/>
            <person name="Dagar S."/>
        </authorList>
    </citation>
    <scope>NUCLEOTIDE SEQUENCE</scope>
    <source>
        <strain evidence="1">XHS1971</strain>
    </source>
</reference>
<organism evidence="1 2">
    <name type="scientific">Sporanaerobium hydrogeniformans</name>
    <dbReference type="NCBI Taxonomy" id="3072179"/>
    <lineage>
        <taxon>Bacteria</taxon>
        <taxon>Bacillati</taxon>
        <taxon>Bacillota</taxon>
        <taxon>Clostridia</taxon>
        <taxon>Lachnospirales</taxon>
        <taxon>Lachnospiraceae</taxon>
        <taxon>Sporanaerobium</taxon>
    </lineage>
</organism>
<keyword evidence="2" id="KW-1185">Reference proteome</keyword>
<sequence>MNDQAEQLRKMVSSNKEVRPIGNMKIVTIASGKGGVGKSNFVVNLALCLKTLGKSPIILDADFGLANVEIILGERPKYNMAQLINEECQLKDLVTQSKYDISFISGGSGIKEMMFLPNEKIEEIGKALVYLEDMTDMLLIDTGAGINDIVLKFCMLAHEIFIIVTPEPTSITDAYALIKTLIATLPIKPEIKIVINKAENREEAYDVFNKLSYVTKSFLKTTINYAGFVPYDELILAAVKRQIPIFLHDKKAKASTAYYQIAQSLLQDSQTINKIDEQKISWVQRFKKIFSH</sequence>
<comment type="caution">
    <text evidence="1">The sequence shown here is derived from an EMBL/GenBank/DDBJ whole genome shotgun (WGS) entry which is preliminary data.</text>
</comment>
<name>A0AC61DEY3_9FIRM</name>
<evidence type="ECO:0000313" key="2">
    <source>
        <dbReference type="Proteomes" id="UP000224460"/>
    </source>
</evidence>
<gene>
    <name evidence="1" type="ORF">CS063_04170</name>
</gene>
<proteinExistence type="predicted"/>
<protein>
    <submittedName>
        <fullName evidence="1">Uncharacterized protein</fullName>
    </submittedName>
</protein>